<feature type="domain" description="SpaA-like prealbumin fold" evidence="8">
    <location>
        <begin position="2507"/>
        <end position="2584"/>
    </location>
</feature>
<dbReference type="GO" id="GO:0005975">
    <property type="term" value="P:carbohydrate metabolic process"/>
    <property type="evidence" value="ECO:0007669"/>
    <property type="project" value="UniProtKB-ARBA"/>
</dbReference>
<gene>
    <name evidence="9" type="ORF">HMPREF9306_01245</name>
</gene>
<dbReference type="Pfam" id="PF13306">
    <property type="entry name" value="LRR_5"/>
    <property type="match status" value="4"/>
</dbReference>
<dbReference type="PATRIC" id="fig|883161.3.peg.1237"/>
<evidence type="ECO:0000259" key="7">
    <source>
        <dbReference type="Pfam" id="PF06458"/>
    </source>
</evidence>
<comment type="caution">
    <text evidence="9">The sequence shown here is derived from an EMBL/GenBank/DDBJ whole genome shotgun (WGS) entry which is preliminary data.</text>
</comment>
<dbReference type="STRING" id="883161.HMPREF9306_01245"/>
<feature type="chain" id="PRO_5004502023" evidence="6">
    <location>
        <begin position="31"/>
        <end position="2653"/>
    </location>
</feature>
<dbReference type="PANTHER" id="PTHR36108">
    <property type="entry name" value="COLOSSIN-B-RELATED"/>
    <property type="match status" value="1"/>
</dbReference>
<feature type="domain" description="SpaA-like prealbumin fold" evidence="8">
    <location>
        <begin position="2414"/>
        <end position="2498"/>
    </location>
</feature>
<evidence type="ECO:0000256" key="3">
    <source>
        <dbReference type="ARBA" id="ARBA00022729"/>
    </source>
</evidence>
<dbReference type="EMBL" id="AGZR01000006">
    <property type="protein sequence ID" value="EPD32937.1"/>
    <property type="molecule type" value="Genomic_DNA"/>
</dbReference>
<feature type="domain" description="SpaA-like prealbumin fold" evidence="8">
    <location>
        <begin position="2192"/>
        <end position="2278"/>
    </location>
</feature>
<feature type="domain" description="SpaA-like prealbumin fold" evidence="8">
    <location>
        <begin position="2327"/>
        <end position="2392"/>
    </location>
</feature>
<evidence type="ECO:0000256" key="1">
    <source>
        <dbReference type="ARBA" id="ARBA00007257"/>
    </source>
</evidence>
<organism evidence="9 10">
    <name type="scientific">Propionimicrobium lymphophilum ACS-093-V-SCH5</name>
    <dbReference type="NCBI Taxonomy" id="883161"/>
    <lineage>
        <taxon>Bacteria</taxon>
        <taxon>Bacillati</taxon>
        <taxon>Actinomycetota</taxon>
        <taxon>Actinomycetes</taxon>
        <taxon>Propionibacteriales</taxon>
        <taxon>Propionibacteriaceae</taxon>
        <taxon>Propionimicrobium</taxon>
    </lineage>
</organism>
<proteinExistence type="inferred from homology"/>
<dbReference type="Proteomes" id="UP000014417">
    <property type="component" value="Unassembled WGS sequence"/>
</dbReference>
<dbReference type="Pfam" id="PF17802">
    <property type="entry name" value="SpaA"/>
    <property type="match status" value="7"/>
</dbReference>
<reference evidence="9 10" key="1">
    <citation type="submission" date="2013-04" db="EMBL/GenBank/DDBJ databases">
        <title>The Genome Sequence of Propionimicrobium lymphophilum ACS-093-V-SCH5.</title>
        <authorList>
            <consortium name="The Broad Institute Genomics Platform"/>
            <person name="Earl A."/>
            <person name="Ward D."/>
            <person name="Feldgarden M."/>
            <person name="Gevers D."/>
            <person name="Saerens B."/>
            <person name="Vaneechoutte M."/>
            <person name="Walker B."/>
            <person name="Young S."/>
            <person name="Zeng Q."/>
            <person name="Gargeya S."/>
            <person name="Fitzgerald M."/>
            <person name="Haas B."/>
            <person name="Abouelleil A."/>
            <person name="Allen A.W."/>
            <person name="Alvarado L."/>
            <person name="Arachchi H.M."/>
            <person name="Berlin A.M."/>
            <person name="Chapman S.B."/>
            <person name="Gainer-Dewar J."/>
            <person name="Goldberg J."/>
            <person name="Griggs A."/>
            <person name="Gujja S."/>
            <person name="Hansen M."/>
            <person name="Howarth C."/>
            <person name="Imamovic A."/>
            <person name="Ireland A."/>
            <person name="Larimer J."/>
            <person name="McCowan C."/>
            <person name="Murphy C."/>
            <person name="Pearson M."/>
            <person name="Poon T.W."/>
            <person name="Priest M."/>
            <person name="Roberts A."/>
            <person name="Saif S."/>
            <person name="Shea T."/>
            <person name="Sisk P."/>
            <person name="Sykes S."/>
            <person name="Wortman J."/>
            <person name="Nusbaum C."/>
            <person name="Birren B."/>
        </authorList>
    </citation>
    <scope>NUCLEOTIDE SEQUENCE [LARGE SCALE GENOMIC DNA]</scope>
    <source>
        <strain evidence="9 10">ACS-093-V-SCH5</strain>
    </source>
</reference>
<dbReference type="SUPFAM" id="SSF52058">
    <property type="entry name" value="L domain-like"/>
    <property type="match status" value="1"/>
</dbReference>
<keyword evidence="10" id="KW-1185">Reference proteome</keyword>
<keyword evidence="5" id="KW-0812">Transmembrane</keyword>
<evidence type="ECO:0000256" key="6">
    <source>
        <dbReference type="SAM" id="SignalP"/>
    </source>
</evidence>
<evidence type="ECO:0000256" key="2">
    <source>
        <dbReference type="ARBA" id="ARBA00022525"/>
    </source>
</evidence>
<dbReference type="RefSeq" id="WP_016456075.1">
    <property type="nucleotide sequence ID" value="NZ_KE150269.1"/>
</dbReference>
<evidence type="ECO:0000313" key="10">
    <source>
        <dbReference type="Proteomes" id="UP000014417"/>
    </source>
</evidence>
<evidence type="ECO:0000259" key="8">
    <source>
        <dbReference type="Pfam" id="PF17802"/>
    </source>
</evidence>
<feature type="domain" description="SpaA-like prealbumin fold" evidence="8">
    <location>
        <begin position="1887"/>
        <end position="1949"/>
    </location>
</feature>
<dbReference type="HOGENOM" id="CLU_227584_0_0_11"/>
<dbReference type="InterPro" id="IPR026906">
    <property type="entry name" value="LRR_5"/>
</dbReference>
<keyword evidence="5" id="KW-0472">Membrane</keyword>
<keyword evidence="4" id="KW-0677">Repeat</keyword>
<dbReference type="Pfam" id="PF06458">
    <property type="entry name" value="MucBP"/>
    <property type="match status" value="2"/>
</dbReference>
<feature type="domain" description="SpaA-like prealbumin fold" evidence="8">
    <location>
        <begin position="1977"/>
        <end position="2045"/>
    </location>
</feature>
<name>S2WJU5_9ACTN</name>
<feature type="signal peptide" evidence="6">
    <location>
        <begin position="1"/>
        <end position="30"/>
    </location>
</feature>
<dbReference type="InterPro" id="IPR009459">
    <property type="entry name" value="MucBP_dom"/>
</dbReference>
<evidence type="ECO:0000256" key="4">
    <source>
        <dbReference type="ARBA" id="ARBA00022737"/>
    </source>
</evidence>
<sequence length="2653" mass="282076">MGVFVKAKKALIGVLALGIAFSGGITSAQAQDPSAPPTSTIGAARGAGDTLSDARFVFEGTSLVGLTDQGKSELAASKVLKNLPAGVSAIGPEVFSGLELKEVELPDSVVEVGDRAFYNNQITTLKAPGLVKVGQGAFQANKLTGLPSEKIEQLGDGAFADNQLSELKLTSDKLNTIPADAFRDNRLTKVELPASATEVGAGAFANNQLESFNFHDGLVKIGDKAFAGNRFTKVDFPNSLAEFGAEVFADNGRWIEVGAHPDCVTNQAYEGGFGHVVDAVTIRVNFVDQNGKQIQSPQILSSEFTEPHGVYLKGVENTFDAPDLEGFEATNSPLKFTPDADGFEVTATYKQVDYSPRITGNLNKSIAFNGDGSSSALLDGVTATDYKGNPLTVTVSPTSVDTSVQEQLTEVFYTATDSEGRSKTVKGRVLVGIDWPEMTICPGWQVKDFVYEGSKIIRFSEIGHKKAYVNGDKLGCWPHMNDKGEPVNEIGTGSGFRDLNAIPDSWGSIEIIGDGAFNSSRFKSVPKSWGKVKKIGSYVFANTAIESIPDDWGEVTEIGYGSFSGTRLKDIPNSFGKVTRIGGFAFGGIWGGGKLTLKDWGEVTEISDSAFYNAEFDEFPDNWGKVKTIGTQAFMSIKIPCQLPRSFGEVTHISDYAFTAIQGPGYTAPVASVIDDWGKVVEVGQNAFQGANIRKLPDSWGGVTTLGEGAFGGNKIPGLPDNWGNLTSIGGGAFANNEITSIPNSWGELTSIGGYTFANNALTRIPDSWGNLTEIEGNAFLDNKLTALPDNWGNIASIGDGAFSGNSLSALPGNWGNVASLGNDAFANNRLTSLPDSWGKITSIGGGAFTNNRLTSLPDSWGEVTELGSGYSAGAFSSNLLTSLPLSWGKITKIGDYAFQSNKLSTLPDSWGQVTEIGKSAFHSNNLAKLPDSLSDLSKIGDYAFESNNLPNELIFTVPQARLAEAVKALSDGKKDAFGGSKVFVKPDSGKNPDGVKSTAKATILVDTSISVKYVTTSGGNLKPEEILKKDTREGDTYTLVAPVFTGYRTPADQTVNLDGANRNVVFTYQPLSKAEIDGFGKIKLTGVHTHDKIGSKLRTDLGFDSAKQLSSGSVVLTYDPEHVEFVEAATVNGVKSVKQTSPGVVTVEFGKTVPTGTSFTIPIHWKLKPRVTASDTKFPVSATLMAGRDAGMGVSPVDLSGFYSTPTLEKDVRGLYDRQYTADFDSENGAASISGKNYVTYDFQIRYLDRDVSGFKLTDTLPSYLLGDGSNAKAVFVASENPGWSLDGDKLTYSSDASISRDSAGLASLKLHYPGAVENVQITNSASVELTPNNRGTNEPLIVASDDASFAFRNFVPKGSIFAKTANGPHYSIENRTHIFDTTNDRAQSVPWSINLNAADSDLPALMVEDHGLDARLQYVSIIPDEWFVGGHFEIVNAKGKVDYSAGITSTEEIAFPSDVVSARGAKLRMYTSSSIPKGRSSHTTVITKLRDPEASIFSNDDASKNVMLNKATLHMAGSSGEYEAAVKIMPAGKTFTATKSSDFAGRTLTGKSGTYQVGSRIETDYGTPATNFELVDVLPKGLDIEQVQLSGAFASLPGARYEVISNFNGTGQVAIKFHADQVNDESEVRQVGNIRVFISGATPEGTMTNEVFVRANGENIKFGNPVNNPVAGAGVWSRAENSTQVSAATEMYVRKQIRVEGGFWTSHISTIPGAKFDYRLQAVNSTDQTRTNPVIYDLLPTPGDATLYNGDRGSQFVNQVAGNPSLPAGWSVSYTCDTGLAQESMPSASWSASNCGAVTGLRFSGPNLQPRSSAEIAVPMLAGPAGSSRLSTDHLGQQAVNHVTYGDGQTIGLIESNSVINVLEAPRVNVEFKKLGVTLIPLVGAKTAPLPGATFGLFDENGQQQASAISGNDGMVRFNAPVRVGWTIREIKAPEGFNISESAYTVSEDDVRSGVVKAPDVKNMSSWVPVKPITGSVEFTKVDKNGGPIDGVEFKLTPKPDSSGKTVNIDPLVVRSNSDGLVKFYGVPAGVYELSETPGVTNLQPIAPQRVVIGRMGQVVKIDGGKVVNDKGRIELTKLGLRGIDRKGFGEWSKSDGIAKQGAKFELYQGNTLVNSYTADSDGRAVLENLAVDTVYTLREVSAPDGYDLNPNSYQFQVNAKGILTDANGKMFSIQEGIFFPNEQTKQTSSVAITKTDPNNPETGVGGAVFELAKKVDGDWVVQSSATSNSSGQAEFAGLSGGEYRVRETAAPMGYAPTSKTFEFMVDDYNSRQFTWTAVNYSTSLQVSKSEPIASGISSDAADKLVSENAGAVKTTSGGGLFDVSKPLAGAVFDVFDDNDQLVAQIQTDASGLARVPNKLDATRTYKLVETSSPKGYIKKSNPLFVRIGDHSLRSGFNGTVRIDVPNTPRKGKVTISKMAAGDGKPLAGAKFELSGPEGFKKSATTDKAGLASFDGLDFDTDYQLKEVSAPKGFKTDDSVRTIRVGEDNPISTQVIYNKADSQELVIHKVTDASKPLAGVEFTLEDEAGKQVRLPASDSKGVVRATLETGQVYRIKEVATVDGFALLPQDISVKFTESGTLQLVDGGVATAKVAGADGLVIVNYPQGKVPLSGRGGVLPLLILGALAAVASVPFIVGKRKKKGCLNNEQVN</sequence>
<evidence type="ECO:0000256" key="5">
    <source>
        <dbReference type="SAM" id="Phobius"/>
    </source>
</evidence>
<dbReference type="Gene3D" id="3.10.20.320">
    <property type="entry name" value="Putative peptidoglycan bound protein (lpxtg motif)"/>
    <property type="match status" value="1"/>
</dbReference>
<feature type="domain" description="MucBP" evidence="7">
    <location>
        <begin position="282"/>
        <end position="335"/>
    </location>
</feature>
<accession>S2WJU5</accession>
<dbReference type="PANTHER" id="PTHR36108:SF13">
    <property type="entry name" value="COLOSSIN-B-RELATED"/>
    <property type="match status" value="1"/>
</dbReference>
<dbReference type="InterPro" id="IPR013783">
    <property type="entry name" value="Ig-like_fold"/>
</dbReference>
<dbReference type="SUPFAM" id="SSF49478">
    <property type="entry name" value="Cna protein B-type domain"/>
    <property type="match status" value="2"/>
</dbReference>
<keyword evidence="2" id="KW-0964">Secreted</keyword>
<dbReference type="Gene3D" id="3.80.10.10">
    <property type="entry name" value="Ribonuclease Inhibitor"/>
    <property type="match status" value="5"/>
</dbReference>
<dbReference type="InterPro" id="IPR041033">
    <property type="entry name" value="SpaA_PFL_dom_1"/>
</dbReference>
<dbReference type="InterPro" id="IPR032675">
    <property type="entry name" value="LRR_dom_sf"/>
</dbReference>
<feature type="domain" description="MucBP" evidence="7">
    <location>
        <begin position="1010"/>
        <end position="1070"/>
    </location>
</feature>
<feature type="transmembrane region" description="Helical" evidence="5">
    <location>
        <begin position="2618"/>
        <end position="2638"/>
    </location>
</feature>
<comment type="similarity">
    <text evidence="1">Belongs to the serine-aspartate repeat-containing protein (SDr) family.</text>
</comment>
<feature type="domain" description="SpaA-like prealbumin fold" evidence="8">
    <location>
        <begin position="2103"/>
        <end position="2166"/>
    </location>
</feature>
<protein>
    <submittedName>
        <fullName evidence="9">Uncharacterized protein</fullName>
    </submittedName>
</protein>
<dbReference type="OrthoDB" id="5164681at2"/>
<keyword evidence="5" id="KW-1133">Transmembrane helix</keyword>
<evidence type="ECO:0000313" key="9">
    <source>
        <dbReference type="EMBL" id="EPD32937.1"/>
    </source>
</evidence>
<keyword evidence="3 6" id="KW-0732">Signal</keyword>
<dbReference type="Gene3D" id="2.60.40.10">
    <property type="entry name" value="Immunoglobulins"/>
    <property type="match status" value="8"/>
</dbReference>